<reference evidence="2 3" key="1">
    <citation type="submission" date="2023-03" db="EMBL/GenBank/DDBJ databases">
        <title>High recombination rates correlate with genetic variation in Cardiocondyla obscurior ants.</title>
        <authorList>
            <person name="Errbii M."/>
        </authorList>
    </citation>
    <scope>NUCLEOTIDE SEQUENCE [LARGE SCALE GENOMIC DNA]</scope>
    <source>
        <strain evidence="2">Alpha-2009</strain>
        <tissue evidence="2">Whole body</tissue>
    </source>
</reference>
<dbReference type="AlphaFoldDB" id="A0AAW2ESR4"/>
<feature type="compositionally biased region" description="Basic and acidic residues" evidence="1">
    <location>
        <begin position="78"/>
        <end position="94"/>
    </location>
</feature>
<dbReference type="EMBL" id="JADYXP020000018">
    <property type="protein sequence ID" value="KAL0106172.1"/>
    <property type="molecule type" value="Genomic_DNA"/>
</dbReference>
<keyword evidence="3" id="KW-1185">Reference proteome</keyword>
<feature type="compositionally biased region" description="Low complexity" evidence="1">
    <location>
        <begin position="66"/>
        <end position="77"/>
    </location>
</feature>
<evidence type="ECO:0000313" key="2">
    <source>
        <dbReference type="EMBL" id="KAL0106172.1"/>
    </source>
</evidence>
<sequence length="111" mass="12058">MCAIYISTFNLPIDLILDHRTAPSCLTPEGPRGPRESGNTAKGRARVGRRGASLAEGRGERREVGRTAAKTTTAETMAGKEEPRGRRERGRDAEECYNSLQIGEADVQSLT</sequence>
<protein>
    <submittedName>
        <fullName evidence="2">Uncharacterized protein</fullName>
    </submittedName>
</protein>
<gene>
    <name evidence="2" type="ORF">PUN28_016117</name>
</gene>
<accession>A0AAW2ESR4</accession>
<proteinExistence type="predicted"/>
<feature type="region of interest" description="Disordered" evidence="1">
    <location>
        <begin position="22"/>
        <end position="111"/>
    </location>
</feature>
<organism evidence="2 3">
    <name type="scientific">Cardiocondyla obscurior</name>
    <dbReference type="NCBI Taxonomy" id="286306"/>
    <lineage>
        <taxon>Eukaryota</taxon>
        <taxon>Metazoa</taxon>
        <taxon>Ecdysozoa</taxon>
        <taxon>Arthropoda</taxon>
        <taxon>Hexapoda</taxon>
        <taxon>Insecta</taxon>
        <taxon>Pterygota</taxon>
        <taxon>Neoptera</taxon>
        <taxon>Endopterygota</taxon>
        <taxon>Hymenoptera</taxon>
        <taxon>Apocrita</taxon>
        <taxon>Aculeata</taxon>
        <taxon>Formicoidea</taxon>
        <taxon>Formicidae</taxon>
        <taxon>Myrmicinae</taxon>
        <taxon>Cardiocondyla</taxon>
    </lineage>
</organism>
<dbReference type="Proteomes" id="UP001430953">
    <property type="component" value="Unassembled WGS sequence"/>
</dbReference>
<evidence type="ECO:0000313" key="3">
    <source>
        <dbReference type="Proteomes" id="UP001430953"/>
    </source>
</evidence>
<evidence type="ECO:0000256" key="1">
    <source>
        <dbReference type="SAM" id="MobiDB-lite"/>
    </source>
</evidence>
<comment type="caution">
    <text evidence="2">The sequence shown here is derived from an EMBL/GenBank/DDBJ whole genome shotgun (WGS) entry which is preliminary data.</text>
</comment>
<name>A0AAW2ESR4_9HYME</name>